<protein>
    <submittedName>
        <fullName evidence="3">Uncharacterized protein</fullName>
    </submittedName>
</protein>
<dbReference type="EMBL" id="CP000589">
    <property type="protein sequence ID" value="ABO98100.1"/>
    <property type="molecule type" value="Genomic_DNA"/>
</dbReference>
<sequence>MVLASVVEATLGRVAALGRTASSASTSASGVADAGAATLRRLGAAKTRGTSSLDDLNEHAKIITDGVDFRPVTDTSCFVDAYRSSDAATAVMFVFISGCVLGAVPQYLKVVVLGTSEGLSLSSLALMNVSNVCATMNVFILHYEQIRRCVAGAAGYEYERCQASLLTLYYTLIYTLLWIPLYPLAAHFTSDRKTEYFGYVMSKRKAAWYGLALWAVPCALLAAPVARMLFGSTCFEFERYAIFLGLTNAVLETTRYVPQLWESVHSKGSGAMSYMRLALSVAGGLGATIQKAVMHESWSTWGPPLIGHGLEMAIFCVNLFNDMTRRRERTDMRKEALGLMRDSDDDYEDSRDDMETDAHAKRKAAMLESAESAARTGSPTKSESDVEDWVQNIPTEGGFKAKTSFVWHRACTDKHFFTSLVRYL</sequence>
<dbReference type="Proteomes" id="UP000001568">
    <property type="component" value="Chromosome 9"/>
</dbReference>
<keyword evidence="4" id="KW-1185">Reference proteome</keyword>
<dbReference type="OMA" id="HYEQIRR"/>
<dbReference type="RefSeq" id="XP_001419807.1">
    <property type="nucleotide sequence ID" value="XM_001419770.1"/>
</dbReference>
<evidence type="ECO:0000313" key="3">
    <source>
        <dbReference type="EMBL" id="ABO98100.1"/>
    </source>
</evidence>
<feature type="transmembrane region" description="Helical" evidence="2">
    <location>
        <begin position="87"/>
        <end position="108"/>
    </location>
</feature>
<dbReference type="HOGENOM" id="CLU_647932_0_0_1"/>
<keyword evidence="2" id="KW-1133">Transmembrane helix</keyword>
<feature type="transmembrane region" description="Helical" evidence="2">
    <location>
        <begin position="206"/>
        <end position="230"/>
    </location>
</feature>
<dbReference type="OrthoDB" id="19344at2759"/>
<feature type="transmembrane region" description="Helical" evidence="2">
    <location>
        <begin position="163"/>
        <end position="186"/>
    </location>
</feature>
<dbReference type="Gramene" id="ABO98100">
    <property type="protein sequence ID" value="ABO98100"/>
    <property type="gene ID" value="OSTLU_33570"/>
</dbReference>
<dbReference type="GeneID" id="5003809"/>
<dbReference type="AlphaFoldDB" id="A4S2U4"/>
<feature type="region of interest" description="Disordered" evidence="1">
    <location>
        <begin position="344"/>
        <end position="387"/>
    </location>
</feature>
<proteinExistence type="predicted"/>
<accession>A4S2U4</accession>
<reference evidence="3 4" key="1">
    <citation type="journal article" date="2007" name="Proc. Natl. Acad. Sci. U.S.A.">
        <title>The tiny eukaryote Ostreococcus provides genomic insights into the paradox of plankton speciation.</title>
        <authorList>
            <person name="Palenik B."/>
            <person name="Grimwood J."/>
            <person name="Aerts A."/>
            <person name="Rouze P."/>
            <person name="Salamov A."/>
            <person name="Putnam N."/>
            <person name="Dupont C."/>
            <person name="Jorgensen R."/>
            <person name="Derelle E."/>
            <person name="Rombauts S."/>
            <person name="Zhou K."/>
            <person name="Otillar R."/>
            <person name="Merchant S.S."/>
            <person name="Podell S."/>
            <person name="Gaasterland T."/>
            <person name="Napoli C."/>
            <person name="Gendler K."/>
            <person name="Manuell A."/>
            <person name="Tai V."/>
            <person name="Vallon O."/>
            <person name="Piganeau G."/>
            <person name="Jancek S."/>
            <person name="Heijde M."/>
            <person name="Jabbari K."/>
            <person name="Bowler C."/>
            <person name="Lohr M."/>
            <person name="Robbens S."/>
            <person name="Werner G."/>
            <person name="Dubchak I."/>
            <person name="Pazour G.J."/>
            <person name="Ren Q."/>
            <person name="Paulsen I."/>
            <person name="Delwiche C."/>
            <person name="Schmutz J."/>
            <person name="Rokhsar D."/>
            <person name="Van de Peer Y."/>
            <person name="Moreau H."/>
            <person name="Grigoriev I.V."/>
        </authorList>
    </citation>
    <scope>NUCLEOTIDE SEQUENCE [LARGE SCALE GENOMIC DNA]</scope>
    <source>
        <strain evidence="3 4">CCE9901</strain>
    </source>
</reference>
<evidence type="ECO:0000256" key="1">
    <source>
        <dbReference type="SAM" id="MobiDB-lite"/>
    </source>
</evidence>
<feature type="transmembrane region" description="Helical" evidence="2">
    <location>
        <begin position="120"/>
        <end position="143"/>
    </location>
</feature>
<keyword evidence="2" id="KW-0472">Membrane</keyword>
<organism evidence="3 4">
    <name type="scientific">Ostreococcus lucimarinus (strain CCE9901)</name>
    <dbReference type="NCBI Taxonomy" id="436017"/>
    <lineage>
        <taxon>Eukaryota</taxon>
        <taxon>Viridiplantae</taxon>
        <taxon>Chlorophyta</taxon>
        <taxon>Mamiellophyceae</taxon>
        <taxon>Mamiellales</taxon>
        <taxon>Bathycoccaceae</taxon>
        <taxon>Ostreococcus</taxon>
    </lineage>
</organism>
<gene>
    <name evidence="3" type="ORF">OSTLU_33570</name>
</gene>
<name>A4S2U4_OSTLU</name>
<evidence type="ECO:0000313" key="4">
    <source>
        <dbReference type="Proteomes" id="UP000001568"/>
    </source>
</evidence>
<feature type="compositionally biased region" description="Acidic residues" evidence="1">
    <location>
        <begin position="344"/>
        <end position="355"/>
    </location>
</feature>
<keyword evidence="2" id="KW-0812">Transmembrane</keyword>
<evidence type="ECO:0000256" key="2">
    <source>
        <dbReference type="SAM" id="Phobius"/>
    </source>
</evidence>
<dbReference type="KEGG" id="olu:OSTLU_33570"/>